<dbReference type="Pfam" id="PF01535">
    <property type="entry name" value="PPR"/>
    <property type="match status" value="1"/>
</dbReference>
<evidence type="ECO:0000259" key="4">
    <source>
        <dbReference type="SMART" id="SM00463"/>
    </source>
</evidence>
<protein>
    <submittedName>
        <fullName evidence="5">Pentatricopeptide repeat-containing protein, chloroplastic</fullName>
    </submittedName>
</protein>
<comment type="similarity">
    <text evidence="1">Belongs to the PPR family. P subfamily.</text>
</comment>
<dbReference type="Gene3D" id="1.25.40.10">
    <property type="entry name" value="Tetratricopeptide repeat domain"/>
    <property type="match status" value="3"/>
</dbReference>
<dbReference type="SUPFAM" id="SSF48452">
    <property type="entry name" value="TPR-like"/>
    <property type="match status" value="1"/>
</dbReference>
<dbReference type="InterPro" id="IPR011990">
    <property type="entry name" value="TPR-like_helical_dom_sf"/>
</dbReference>
<feature type="repeat" description="PPR" evidence="3">
    <location>
        <begin position="233"/>
        <end position="267"/>
    </location>
</feature>
<accession>A0ABU6YU39</accession>
<feature type="repeat" description="PPR" evidence="3">
    <location>
        <begin position="408"/>
        <end position="442"/>
    </location>
</feature>
<feature type="domain" description="Smr" evidence="4">
    <location>
        <begin position="659"/>
        <end position="749"/>
    </location>
</feature>
<dbReference type="PANTHER" id="PTHR47447:SF10">
    <property type="entry name" value="PENTATRICOPEPTIDE (PPR) REPEAT PROTEIN"/>
    <property type="match status" value="1"/>
</dbReference>
<proteinExistence type="inferred from homology"/>
<feature type="repeat" description="PPR" evidence="3">
    <location>
        <begin position="479"/>
        <end position="513"/>
    </location>
</feature>
<name>A0ABU6YU39_9FABA</name>
<keyword evidence="2" id="KW-0677">Repeat</keyword>
<sequence length="760" mass="85535">MNDLSKAFECGEDLPPLLGINTGQRKYKPADKRLFSILESHLKELSAPFHEHPNKAGWLLAATAEAKSWLESNGAKLQMAQPYRLRFSSSSTSTSTFNSRSSSSSHFKVLNFPSSSHNPSYRHTQSKTPHYPDAKSQYLSKNHIWVNPRSPRAKHLRRKKSLSSISSSSSSSLLRLAKSLDSCSQQHVPKILYSLGDKIVERDAVFVLDNMLNPEIALIVLEYFQQKINPKNHVVLYNVTLKLFREVKDFKGAEKLFDEMIQRGVKPSIVTFSTMISCAATCSMPYKAVEWFESMPSFECEPDDNIYSTIIYAYARVGNADKAISLYDRAKTEKWHVDKVAFSALIKMHGMAGNYDGCLNVYNDMKFFGAKPNLVTYNSVLYAMGRARRAYQAKVIYEEMVNDGVLPNWPTYAALLQAYCRGRFKEDALSVYKEMKEKGMDMNVVLYNMLLAMCADVGCTDKAVEIFEDMKNSAACRPDSFTFSSLIDMYSCIGKVSEAEETLNEMIDYGIQPDVFVLTSLVKCYGKAKRTDDVVKILNQFLGLGIVPDDRFCDSLLNIMIQTPKEELVKLTDCVEKANPKLGSVVRCLWEEQNGDVVDFRKGASELFNSVDGELKKSFCNNLIDLCVNLNKPDRACDLLDLGLRLGIYTDIQSRSQTMWYLHLKRLSLGAALTALCFWINDLSKALESGEDLPPLLGIDTGLGKHKFADEGLVSVFESHLRELNAPFHEATHKAGWFFTTNEAVKLWLQSRSSTKVVAA</sequence>
<dbReference type="PROSITE" id="PS51375">
    <property type="entry name" value="PPR"/>
    <property type="match status" value="9"/>
</dbReference>
<feature type="repeat" description="PPR" evidence="3">
    <location>
        <begin position="514"/>
        <end position="548"/>
    </location>
</feature>
<feature type="repeat" description="PPR" evidence="3">
    <location>
        <begin position="338"/>
        <end position="372"/>
    </location>
</feature>
<feature type="repeat" description="PPR" evidence="3">
    <location>
        <begin position="443"/>
        <end position="473"/>
    </location>
</feature>
<evidence type="ECO:0000256" key="1">
    <source>
        <dbReference type="ARBA" id="ARBA00007626"/>
    </source>
</evidence>
<dbReference type="SMART" id="SM00463">
    <property type="entry name" value="SMR"/>
    <property type="match status" value="1"/>
</dbReference>
<dbReference type="NCBIfam" id="TIGR00756">
    <property type="entry name" value="PPR"/>
    <property type="match status" value="9"/>
</dbReference>
<evidence type="ECO:0000256" key="2">
    <source>
        <dbReference type="ARBA" id="ARBA00022737"/>
    </source>
</evidence>
<comment type="caution">
    <text evidence="5">The sequence shown here is derived from an EMBL/GenBank/DDBJ whole genome shotgun (WGS) entry which is preliminary data.</text>
</comment>
<dbReference type="EMBL" id="JASCZI010244081">
    <property type="protein sequence ID" value="MED6213887.1"/>
    <property type="molecule type" value="Genomic_DNA"/>
</dbReference>
<keyword evidence="6" id="KW-1185">Reference proteome</keyword>
<dbReference type="Proteomes" id="UP001341840">
    <property type="component" value="Unassembled WGS sequence"/>
</dbReference>
<evidence type="ECO:0000313" key="6">
    <source>
        <dbReference type="Proteomes" id="UP001341840"/>
    </source>
</evidence>
<dbReference type="Pfam" id="PF13041">
    <property type="entry name" value="PPR_2"/>
    <property type="match status" value="3"/>
</dbReference>
<feature type="repeat" description="PPR" evidence="3">
    <location>
        <begin position="268"/>
        <end position="302"/>
    </location>
</feature>
<feature type="repeat" description="PPR" evidence="3">
    <location>
        <begin position="303"/>
        <end position="337"/>
    </location>
</feature>
<evidence type="ECO:0000256" key="3">
    <source>
        <dbReference type="PROSITE-ProRule" id="PRU00708"/>
    </source>
</evidence>
<gene>
    <name evidence="5" type="primary">P67_2</name>
    <name evidence="5" type="ORF">PIB30_097709</name>
</gene>
<dbReference type="InterPro" id="IPR002625">
    <property type="entry name" value="Smr_dom"/>
</dbReference>
<dbReference type="InterPro" id="IPR002885">
    <property type="entry name" value="PPR_rpt"/>
</dbReference>
<dbReference type="Pfam" id="PF13812">
    <property type="entry name" value="PPR_3"/>
    <property type="match status" value="1"/>
</dbReference>
<feature type="repeat" description="PPR" evidence="3">
    <location>
        <begin position="373"/>
        <end position="407"/>
    </location>
</feature>
<evidence type="ECO:0000313" key="5">
    <source>
        <dbReference type="EMBL" id="MED6213887.1"/>
    </source>
</evidence>
<organism evidence="5 6">
    <name type="scientific">Stylosanthes scabra</name>
    <dbReference type="NCBI Taxonomy" id="79078"/>
    <lineage>
        <taxon>Eukaryota</taxon>
        <taxon>Viridiplantae</taxon>
        <taxon>Streptophyta</taxon>
        <taxon>Embryophyta</taxon>
        <taxon>Tracheophyta</taxon>
        <taxon>Spermatophyta</taxon>
        <taxon>Magnoliopsida</taxon>
        <taxon>eudicotyledons</taxon>
        <taxon>Gunneridae</taxon>
        <taxon>Pentapetalae</taxon>
        <taxon>rosids</taxon>
        <taxon>fabids</taxon>
        <taxon>Fabales</taxon>
        <taxon>Fabaceae</taxon>
        <taxon>Papilionoideae</taxon>
        <taxon>50 kb inversion clade</taxon>
        <taxon>dalbergioids sensu lato</taxon>
        <taxon>Dalbergieae</taxon>
        <taxon>Pterocarpus clade</taxon>
        <taxon>Stylosanthes</taxon>
    </lineage>
</organism>
<dbReference type="PANTHER" id="PTHR47447">
    <property type="entry name" value="OS03G0856100 PROTEIN"/>
    <property type="match status" value="1"/>
</dbReference>
<reference evidence="5 6" key="1">
    <citation type="journal article" date="2023" name="Plants (Basel)">
        <title>Bridging the Gap: Combining Genomics and Transcriptomics Approaches to Understand Stylosanthes scabra, an Orphan Legume from the Brazilian Caatinga.</title>
        <authorList>
            <person name="Ferreira-Neto J.R.C."/>
            <person name="da Silva M.D."/>
            <person name="Binneck E."/>
            <person name="de Melo N.F."/>
            <person name="da Silva R.H."/>
            <person name="de Melo A.L.T.M."/>
            <person name="Pandolfi V."/>
            <person name="Bustamante F.O."/>
            <person name="Brasileiro-Vidal A.C."/>
            <person name="Benko-Iseppon A.M."/>
        </authorList>
    </citation>
    <scope>NUCLEOTIDE SEQUENCE [LARGE SCALE GENOMIC DNA]</scope>
    <source>
        <tissue evidence="5">Leaves</tissue>
    </source>
</reference>